<gene>
    <name evidence="1" type="ORF">BRAFLDRAFT_126839</name>
</gene>
<accession>C3Y0L1</accession>
<dbReference type="InParanoid" id="C3Y0L1"/>
<dbReference type="AlphaFoldDB" id="C3Y0L1"/>
<organism>
    <name type="scientific">Branchiostoma floridae</name>
    <name type="common">Florida lancelet</name>
    <name type="synonym">Amphioxus</name>
    <dbReference type="NCBI Taxonomy" id="7739"/>
    <lineage>
        <taxon>Eukaryota</taxon>
        <taxon>Metazoa</taxon>
        <taxon>Chordata</taxon>
        <taxon>Cephalochordata</taxon>
        <taxon>Leptocardii</taxon>
        <taxon>Amphioxiformes</taxon>
        <taxon>Branchiostomatidae</taxon>
        <taxon>Branchiostoma</taxon>
    </lineage>
</organism>
<protein>
    <submittedName>
        <fullName evidence="1">Uncharacterized protein</fullName>
    </submittedName>
</protein>
<proteinExistence type="predicted"/>
<dbReference type="EMBL" id="GG666478">
    <property type="protein sequence ID" value="EEN66284.1"/>
    <property type="molecule type" value="Genomic_DNA"/>
</dbReference>
<sequence length="158" mass="18058">MVWLLLCRSLDPFFVLERSARTQAENLPKISCGIVGTAFAAYLAGIDISPGNHYRRKKLAEQAEQKAEQHRQEAVSVPVSTWNFFLLNNLTSQLCMHLSSEKTNKMGHLKEQPATMMMKELDTERENCTRTGARDRKTMFGNRLEMHNLEVLLQVGFD</sequence>
<name>C3Y0L1_BRAFL</name>
<evidence type="ECO:0000313" key="1">
    <source>
        <dbReference type="EMBL" id="EEN66284.1"/>
    </source>
</evidence>
<reference evidence="1" key="1">
    <citation type="journal article" date="2008" name="Nature">
        <title>The amphioxus genome and the evolution of the chordate karyotype.</title>
        <authorList>
            <consortium name="US DOE Joint Genome Institute (JGI-PGF)"/>
            <person name="Putnam N.H."/>
            <person name="Butts T."/>
            <person name="Ferrier D.E.K."/>
            <person name="Furlong R.F."/>
            <person name="Hellsten U."/>
            <person name="Kawashima T."/>
            <person name="Robinson-Rechavi M."/>
            <person name="Shoguchi E."/>
            <person name="Terry A."/>
            <person name="Yu J.-K."/>
            <person name="Benito-Gutierrez E.L."/>
            <person name="Dubchak I."/>
            <person name="Garcia-Fernandez J."/>
            <person name="Gibson-Brown J.J."/>
            <person name="Grigoriev I.V."/>
            <person name="Horton A.C."/>
            <person name="de Jong P.J."/>
            <person name="Jurka J."/>
            <person name="Kapitonov V.V."/>
            <person name="Kohara Y."/>
            <person name="Kuroki Y."/>
            <person name="Lindquist E."/>
            <person name="Lucas S."/>
            <person name="Osoegawa K."/>
            <person name="Pennacchio L.A."/>
            <person name="Salamov A.A."/>
            <person name="Satou Y."/>
            <person name="Sauka-Spengler T."/>
            <person name="Schmutz J."/>
            <person name="Shin-I T."/>
            <person name="Toyoda A."/>
            <person name="Bronner-Fraser M."/>
            <person name="Fujiyama A."/>
            <person name="Holland L.Z."/>
            <person name="Holland P.W.H."/>
            <person name="Satoh N."/>
            <person name="Rokhsar D.S."/>
        </authorList>
    </citation>
    <scope>NUCLEOTIDE SEQUENCE [LARGE SCALE GENOMIC DNA]</scope>
    <source>
        <strain evidence="1">S238N-H82</strain>
        <tissue evidence="1">Testes</tissue>
    </source>
</reference>